<dbReference type="PANTHER" id="PTHR45436:SF1">
    <property type="entry name" value="SENSOR PROTEIN QSEC"/>
    <property type="match status" value="1"/>
</dbReference>
<gene>
    <name evidence="14" type="ORF">RXV79_00315</name>
</gene>
<evidence type="ECO:0000256" key="2">
    <source>
        <dbReference type="ARBA" id="ARBA00004370"/>
    </source>
</evidence>
<evidence type="ECO:0000256" key="6">
    <source>
        <dbReference type="ARBA" id="ARBA00022692"/>
    </source>
</evidence>
<dbReference type="InterPro" id="IPR003660">
    <property type="entry name" value="HAMP_dom"/>
</dbReference>
<dbReference type="SUPFAM" id="SSF55874">
    <property type="entry name" value="ATPase domain of HSP90 chaperone/DNA topoisomerase II/histidine kinase"/>
    <property type="match status" value="1"/>
</dbReference>
<keyword evidence="6 11" id="KW-0812">Transmembrane</keyword>
<dbReference type="PROSITE" id="PS50109">
    <property type="entry name" value="HIS_KIN"/>
    <property type="match status" value="1"/>
</dbReference>
<evidence type="ECO:0000256" key="4">
    <source>
        <dbReference type="ARBA" id="ARBA00022553"/>
    </source>
</evidence>
<evidence type="ECO:0000259" key="13">
    <source>
        <dbReference type="PROSITE" id="PS50885"/>
    </source>
</evidence>
<evidence type="ECO:0000256" key="8">
    <source>
        <dbReference type="ARBA" id="ARBA00022989"/>
    </source>
</evidence>
<comment type="catalytic activity">
    <reaction evidence="1">
        <text>ATP + protein L-histidine = ADP + protein N-phospho-L-histidine.</text>
        <dbReference type="EC" id="2.7.13.3"/>
    </reaction>
</comment>
<proteinExistence type="predicted"/>
<dbReference type="Gene3D" id="3.30.565.10">
    <property type="entry name" value="Histidine kinase-like ATPase, C-terminal domain"/>
    <property type="match status" value="1"/>
</dbReference>
<evidence type="ECO:0000256" key="3">
    <source>
        <dbReference type="ARBA" id="ARBA00012438"/>
    </source>
</evidence>
<dbReference type="Proteomes" id="UP001303946">
    <property type="component" value="Chromosome"/>
</dbReference>
<evidence type="ECO:0000256" key="5">
    <source>
        <dbReference type="ARBA" id="ARBA00022679"/>
    </source>
</evidence>
<dbReference type="PRINTS" id="PR00344">
    <property type="entry name" value="BCTRLSENSOR"/>
</dbReference>
<keyword evidence="7 14" id="KW-0418">Kinase</keyword>
<evidence type="ECO:0000313" key="15">
    <source>
        <dbReference type="Proteomes" id="UP001303946"/>
    </source>
</evidence>
<dbReference type="InterPro" id="IPR003661">
    <property type="entry name" value="HisK_dim/P_dom"/>
</dbReference>
<dbReference type="InterPro" id="IPR004358">
    <property type="entry name" value="Sig_transdc_His_kin-like_C"/>
</dbReference>
<reference evidence="14 15" key="1">
    <citation type="submission" date="2023-10" db="EMBL/GenBank/DDBJ databases">
        <title>Bacteria for the degradation of biodegradable plastic PBAT(Polybutylene adipate terephthalate).</title>
        <authorList>
            <person name="Weon H.-Y."/>
            <person name="Yeon J."/>
        </authorList>
    </citation>
    <scope>NUCLEOTIDE SEQUENCE [LARGE SCALE GENOMIC DNA]</scope>
    <source>
        <strain evidence="14 15">SBD 7-3</strain>
    </source>
</reference>
<sequence>MALRREQRSLFGEILDWMLAPLLLLWPMSVVLTWLVAQGIANKPFDRQLGELTRLLSQQITLQVQDDGAQHASFSLTRGTADLLQTDETDTLYYQVLGLRGEFLSGDRTLPVPPDDDRGSLGLLRFRDDTIGGEPVRVAYQWVAVPGAGGGAALVQAAETLGKRSRLATEIIKGVMLPQFVILPLAVLLVWLALVRGIAPLNELQQRIRHRESHDLSPIDEREVPEEVSPLVRAINDLLMRLDRSISTQKHFLADAAHQLKTPLAGLRTQAELAQREIDAGQTDPQSLKKSLQLIARSSQRAARMVNQLLAMARAEDASQAQTHQPVNLARVATEVVHDFVPRALEKRIDLGYEGPSTGDASKPMVLGQPVLLRELLRNLVDNALQYTPEGGTVTVRVVDDPFGQVVVLQVEDSGPGIAPAERDKVFQPFYRALGTNVDGSGLGLAIVKEIAQQHHAEIALEDANLRHRSGMLTEHAGAAFGPGARFTVRFAAAAPDSPTSTPPEEPR</sequence>
<keyword evidence="4" id="KW-0597">Phosphoprotein</keyword>
<dbReference type="SMART" id="SM00387">
    <property type="entry name" value="HATPase_c"/>
    <property type="match status" value="1"/>
</dbReference>
<dbReference type="Gene3D" id="1.10.287.130">
    <property type="match status" value="1"/>
</dbReference>
<dbReference type="Pfam" id="PF08521">
    <property type="entry name" value="2CSK_N"/>
    <property type="match status" value="1"/>
</dbReference>
<keyword evidence="8 11" id="KW-1133">Transmembrane helix</keyword>
<dbReference type="EMBL" id="CP136336">
    <property type="protein sequence ID" value="WOB08511.1"/>
    <property type="molecule type" value="Genomic_DNA"/>
</dbReference>
<dbReference type="InterPro" id="IPR036890">
    <property type="entry name" value="HATPase_C_sf"/>
</dbReference>
<accession>A0ABZ0CVI3</accession>
<evidence type="ECO:0000256" key="1">
    <source>
        <dbReference type="ARBA" id="ARBA00000085"/>
    </source>
</evidence>
<keyword evidence="10 11" id="KW-0472">Membrane</keyword>
<dbReference type="InterPro" id="IPR036097">
    <property type="entry name" value="HisK_dim/P_sf"/>
</dbReference>
<dbReference type="CDD" id="cd00082">
    <property type="entry name" value="HisKA"/>
    <property type="match status" value="1"/>
</dbReference>
<dbReference type="Pfam" id="PF00512">
    <property type="entry name" value="HisKA"/>
    <property type="match status" value="1"/>
</dbReference>
<dbReference type="SUPFAM" id="SSF47384">
    <property type="entry name" value="Homodimeric domain of signal transducing histidine kinase"/>
    <property type="match status" value="1"/>
</dbReference>
<protein>
    <recommendedName>
        <fullName evidence="3">histidine kinase</fullName>
        <ecNumber evidence="3">2.7.13.3</ecNumber>
    </recommendedName>
</protein>
<keyword evidence="15" id="KW-1185">Reference proteome</keyword>
<dbReference type="InterPro" id="IPR003594">
    <property type="entry name" value="HATPase_dom"/>
</dbReference>
<feature type="domain" description="HAMP" evidence="13">
    <location>
        <begin position="195"/>
        <end position="247"/>
    </location>
</feature>
<evidence type="ECO:0000313" key="14">
    <source>
        <dbReference type="EMBL" id="WOB08511.1"/>
    </source>
</evidence>
<dbReference type="SMART" id="SM00388">
    <property type="entry name" value="HisKA"/>
    <property type="match status" value="1"/>
</dbReference>
<dbReference type="PANTHER" id="PTHR45436">
    <property type="entry name" value="SENSOR HISTIDINE KINASE YKOH"/>
    <property type="match status" value="1"/>
</dbReference>
<feature type="domain" description="Histidine kinase" evidence="12">
    <location>
        <begin position="255"/>
        <end position="495"/>
    </location>
</feature>
<comment type="subcellular location">
    <subcellularLocation>
        <location evidence="2">Membrane</location>
    </subcellularLocation>
</comment>
<dbReference type="Pfam" id="PF02518">
    <property type="entry name" value="HATPase_c"/>
    <property type="match status" value="1"/>
</dbReference>
<dbReference type="GO" id="GO:0016301">
    <property type="term" value="F:kinase activity"/>
    <property type="evidence" value="ECO:0007669"/>
    <property type="project" value="UniProtKB-KW"/>
</dbReference>
<evidence type="ECO:0000259" key="12">
    <source>
        <dbReference type="PROSITE" id="PS50109"/>
    </source>
</evidence>
<dbReference type="InterPro" id="IPR005467">
    <property type="entry name" value="His_kinase_dom"/>
</dbReference>
<evidence type="ECO:0000256" key="10">
    <source>
        <dbReference type="ARBA" id="ARBA00023136"/>
    </source>
</evidence>
<organism evidence="14 15">
    <name type="scientific">Piscinibacter gummiphilus</name>
    <dbReference type="NCBI Taxonomy" id="946333"/>
    <lineage>
        <taxon>Bacteria</taxon>
        <taxon>Pseudomonadati</taxon>
        <taxon>Pseudomonadota</taxon>
        <taxon>Betaproteobacteria</taxon>
        <taxon>Burkholderiales</taxon>
        <taxon>Sphaerotilaceae</taxon>
        <taxon>Piscinibacter</taxon>
    </lineage>
</organism>
<name>A0ABZ0CVI3_9BURK</name>
<feature type="transmembrane region" description="Helical" evidence="11">
    <location>
        <begin position="17"/>
        <end position="37"/>
    </location>
</feature>
<dbReference type="InterPro" id="IPR050428">
    <property type="entry name" value="TCS_sensor_his_kinase"/>
</dbReference>
<dbReference type="RefSeq" id="WP_316701280.1">
    <property type="nucleotide sequence ID" value="NZ_CP136336.1"/>
</dbReference>
<dbReference type="EC" id="2.7.13.3" evidence="3"/>
<evidence type="ECO:0000256" key="11">
    <source>
        <dbReference type="SAM" id="Phobius"/>
    </source>
</evidence>
<keyword evidence="9" id="KW-0902">Two-component regulatory system</keyword>
<feature type="transmembrane region" description="Helical" evidence="11">
    <location>
        <begin position="171"/>
        <end position="194"/>
    </location>
</feature>
<keyword evidence="5" id="KW-0808">Transferase</keyword>
<dbReference type="InterPro" id="IPR013727">
    <property type="entry name" value="2CSK_N"/>
</dbReference>
<dbReference type="PROSITE" id="PS50885">
    <property type="entry name" value="HAMP"/>
    <property type="match status" value="1"/>
</dbReference>
<evidence type="ECO:0000256" key="7">
    <source>
        <dbReference type="ARBA" id="ARBA00022777"/>
    </source>
</evidence>
<evidence type="ECO:0000256" key="9">
    <source>
        <dbReference type="ARBA" id="ARBA00023012"/>
    </source>
</evidence>